<name>A0A225WBS8_9STRA</name>
<dbReference type="Proteomes" id="UP000198211">
    <property type="component" value="Unassembled WGS sequence"/>
</dbReference>
<gene>
    <name evidence="1" type="ORF">PHMEG_00011796</name>
</gene>
<keyword evidence="2" id="KW-1185">Reference proteome</keyword>
<protein>
    <submittedName>
        <fullName evidence="1">Uncharacterized protein</fullName>
    </submittedName>
</protein>
<proteinExistence type="predicted"/>
<organism evidence="1 2">
    <name type="scientific">Phytophthora megakarya</name>
    <dbReference type="NCBI Taxonomy" id="4795"/>
    <lineage>
        <taxon>Eukaryota</taxon>
        <taxon>Sar</taxon>
        <taxon>Stramenopiles</taxon>
        <taxon>Oomycota</taxon>
        <taxon>Peronosporomycetes</taxon>
        <taxon>Peronosporales</taxon>
        <taxon>Peronosporaceae</taxon>
        <taxon>Phytophthora</taxon>
    </lineage>
</organism>
<reference evidence="2" key="1">
    <citation type="submission" date="2017-03" db="EMBL/GenBank/DDBJ databases">
        <title>Phytopthora megakarya and P. palmivora, two closely related causual agents of cacao black pod achieved similar genome size and gene model numbers by different mechanisms.</title>
        <authorList>
            <person name="Ali S."/>
            <person name="Shao J."/>
            <person name="Larry D.J."/>
            <person name="Kronmiller B."/>
            <person name="Shen D."/>
            <person name="Strem M.D."/>
            <person name="Melnick R.L."/>
            <person name="Guiltinan M.J."/>
            <person name="Tyler B.M."/>
            <person name="Meinhardt L.W."/>
            <person name="Bailey B.A."/>
        </authorList>
    </citation>
    <scope>NUCLEOTIDE SEQUENCE [LARGE SCALE GENOMIC DNA]</scope>
    <source>
        <strain evidence="2">zdho120</strain>
    </source>
</reference>
<dbReference type="AlphaFoldDB" id="A0A225WBS8"/>
<sequence length="208" mass="23601">MVELLDQKFGLVNIRQAVNRFVNQYLKQRMSNNQCLHLEYLYLGESYGDTLVLKDELIHYYELVPADAADSQIAVPVKLLTGLPAASTLDIVAAPMEGVLQILSMEKTGLREEGEKLQRSLHGMHLVVCNRREKRRIAAMVRSKGTVCNFSDVDSVLWFRVDKRLEGNKVLMRWVGHFQVTKALPHSFFIRHLLSGAECDVLGSSMKL</sequence>
<accession>A0A225WBS8</accession>
<evidence type="ECO:0000313" key="1">
    <source>
        <dbReference type="EMBL" id="OWZ14678.1"/>
    </source>
</evidence>
<comment type="caution">
    <text evidence="1">The sequence shown here is derived from an EMBL/GenBank/DDBJ whole genome shotgun (WGS) entry which is preliminary data.</text>
</comment>
<dbReference type="EMBL" id="NBNE01001283">
    <property type="protein sequence ID" value="OWZ14678.1"/>
    <property type="molecule type" value="Genomic_DNA"/>
</dbReference>
<evidence type="ECO:0000313" key="2">
    <source>
        <dbReference type="Proteomes" id="UP000198211"/>
    </source>
</evidence>